<dbReference type="GO" id="GO:0046872">
    <property type="term" value="F:metal ion binding"/>
    <property type="evidence" value="ECO:0007669"/>
    <property type="project" value="UniProtKB-KW"/>
</dbReference>
<comment type="similarity">
    <text evidence="1 14">Belongs to the PAPS reductase family. CysH subfamily.</text>
</comment>
<keyword evidence="2 14" id="KW-0963">Cytoplasm</keyword>
<dbReference type="InterPro" id="IPR014729">
    <property type="entry name" value="Rossmann-like_a/b/a_fold"/>
</dbReference>
<dbReference type="PANTHER" id="PTHR46482">
    <property type="entry name" value="5'-ADENYLYLSULFATE REDUCTASE 3, CHLOROPLASTIC"/>
    <property type="match status" value="1"/>
</dbReference>
<feature type="binding site" evidence="14">
    <location>
        <position position="203"/>
    </location>
    <ligand>
        <name>[4Fe-4S] cluster</name>
        <dbReference type="ChEBI" id="CHEBI:49883"/>
    </ligand>
</feature>
<evidence type="ECO:0000256" key="11">
    <source>
        <dbReference type="ARBA" id="ARBA00030894"/>
    </source>
</evidence>
<feature type="binding site" evidence="14">
    <location>
        <position position="200"/>
    </location>
    <ligand>
        <name>[4Fe-4S] cluster</name>
        <dbReference type="ChEBI" id="CHEBI:49883"/>
    </ligand>
</feature>
<dbReference type="Proteomes" id="UP000036908">
    <property type="component" value="Unassembled WGS sequence"/>
</dbReference>
<dbReference type="PANTHER" id="PTHR46482:SF9">
    <property type="entry name" value="5'-ADENYLYLSULFATE REDUCTASE 1, CHLOROPLASTIC"/>
    <property type="match status" value="1"/>
</dbReference>
<dbReference type="RefSeq" id="WP_053224723.1">
    <property type="nucleotide sequence ID" value="NZ_JSVA01000018.1"/>
</dbReference>
<keyword evidence="6 14" id="KW-0411">Iron-sulfur</keyword>
<reference evidence="17" key="1">
    <citation type="submission" date="2014-11" db="EMBL/GenBank/DDBJ databases">
        <title>Genome sequencing of Roseivirga sp. D-25.</title>
        <authorList>
            <person name="Selvaratnam C."/>
            <person name="Thevarajoo S."/>
            <person name="Goh K.M."/>
            <person name="Eee R."/>
            <person name="Chan K.-G."/>
            <person name="Chong C.S."/>
        </authorList>
    </citation>
    <scope>NUCLEOTIDE SEQUENCE [LARGE SCALE GENOMIC DNA]</scope>
    <source>
        <strain evidence="17">D-25</strain>
    </source>
</reference>
<organism evidence="16 17">
    <name type="scientific">Roseivirga seohaensis subsp. aquiponti</name>
    <dbReference type="NCBI Taxonomy" id="1566026"/>
    <lineage>
        <taxon>Bacteria</taxon>
        <taxon>Pseudomonadati</taxon>
        <taxon>Bacteroidota</taxon>
        <taxon>Cytophagia</taxon>
        <taxon>Cytophagales</taxon>
        <taxon>Roseivirgaceae</taxon>
        <taxon>Roseivirga</taxon>
    </lineage>
</organism>
<evidence type="ECO:0000256" key="5">
    <source>
        <dbReference type="ARBA" id="ARBA00023004"/>
    </source>
</evidence>
<evidence type="ECO:0000256" key="6">
    <source>
        <dbReference type="ARBA" id="ARBA00023014"/>
    </source>
</evidence>
<dbReference type="GO" id="GO:0019379">
    <property type="term" value="P:sulfate assimilation, phosphoadenylyl sulfate reduction by phosphoadenylyl-sulfate reductase (thioredoxin)"/>
    <property type="evidence" value="ECO:0007669"/>
    <property type="project" value="UniProtKB-UniRule"/>
</dbReference>
<name>A0A0L8AI32_9BACT</name>
<dbReference type="SUPFAM" id="SSF52402">
    <property type="entry name" value="Adenine nucleotide alpha hydrolases-like"/>
    <property type="match status" value="1"/>
</dbReference>
<feature type="binding site" evidence="14">
    <location>
        <position position="117"/>
    </location>
    <ligand>
        <name>[4Fe-4S] cluster</name>
        <dbReference type="ChEBI" id="CHEBI:49883"/>
    </ligand>
</feature>
<keyword evidence="3 14" id="KW-0479">Metal-binding</keyword>
<dbReference type="GO" id="GO:0005737">
    <property type="term" value="C:cytoplasm"/>
    <property type="evidence" value="ECO:0007669"/>
    <property type="project" value="UniProtKB-SubCell"/>
</dbReference>
<evidence type="ECO:0000256" key="4">
    <source>
        <dbReference type="ARBA" id="ARBA00023002"/>
    </source>
</evidence>
<evidence type="ECO:0000256" key="1">
    <source>
        <dbReference type="ARBA" id="ARBA00009732"/>
    </source>
</evidence>
<evidence type="ECO:0000256" key="14">
    <source>
        <dbReference type="HAMAP-Rule" id="MF_00063"/>
    </source>
</evidence>
<comment type="cofactor">
    <cofactor evidence="14">
        <name>[4Fe-4S] cluster</name>
        <dbReference type="ChEBI" id="CHEBI:49883"/>
    </cofactor>
    <text evidence="14">Binds 1 [4Fe-4S] cluster per subunit.</text>
</comment>
<dbReference type="InterPro" id="IPR011798">
    <property type="entry name" value="APS_reductase"/>
</dbReference>
<comment type="function">
    <text evidence="7 14">Catalyzes the formation of sulfite from adenosine 5'-phosphosulfate (APS) using thioredoxin as an electron donor.</text>
</comment>
<dbReference type="PIRSF" id="PIRSF000857">
    <property type="entry name" value="PAPS_reductase"/>
    <property type="match status" value="1"/>
</dbReference>
<feature type="domain" description="Phosphoadenosine phosphosulphate reductase" evidence="15">
    <location>
        <begin position="33"/>
        <end position="206"/>
    </location>
</feature>
<gene>
    <name evidence="14" type="primary">cysH</name>
    <name evidence="16" type="ORF">OB69_15855</name>
</gene>
<evidence type="ECO:0000256" key="10">
    <source>
        <dbReference type="ARBA" id="ARBA00029514"/>
    </source>
</evidence>
<evidence type="ECO:0000256" key="9">
    <source>
        <dbReference type="ARBA" id="ARBA00024386"/>
    </source>
</evidence>
<dbReference type="GO" id="GO:0004604">
    <property type="term" value="F:phosphoadenylyl-sulfate reductase (thioredoxin) activity"/>
    <property type="evidence" value="ECO:0007669"/>
    <property type="project" value="UniProtKB-UniRule"/>
</dbReference>
<evidence type="ECO:0000256" key="8">
    <source>
        <dbReference type="ARBA" id="ARBA00024327"/>
    </source>
</evidence>
<dbReference type="GO" id="GO:0070814">
    <property type="term" value="P:hydrogen sulfide biosynthetic process"/>
    <property type="evidence" value="ECO:0007669"/>
    <property type="project" value="UniProtKB-UniRule"/>
</dbReference>
<dbReference type="CDD" id="cd23945">
    <property type="entry name" value="PAPS_reductase"/>
    <property type="match status" value="1"/>
</dbReference>
<comment type="subcellular location">
    <subcellularLocation>
        <location evidence="14">Cytoplasm</location>
    </subcellularLocation>
</comment>
<evidence type="ECO:0000256" key="7">
    <source>
        <dbReference type="ARBA" id="ARBA00024298"/>
    </source>
</evidence>
<evidence type="ECO:0000259" key="15">
    <source>
        <dbReference type="Pfam" id="PF01507"/>
    </source>
</evidence>
<proteinExistence type="inferred from homology"/>
<evidence type="ECO:0000313" key="17">
    <source>
        <dbReference type="Proteomes" id="UP000036908"/>
    </source>
</evidence>
<dbReference type="NCBIfam" id="TIGR02055">
    <property type="entry name" value="APS_reductase"/>
    <property type="match status" value="1"/>
</dbReference>
<dbReference type="GO" id="GO:0043866">
    <property type="term" value="F:adenylyl-sulfate reductase (thioredoxin) activity"/>
    <property type="evidence" value="ECO:0007669"/>
    <property type="project" value="UniProtKB-EC"/>
</dbReference>
<keyword evidence="5 14" id="KW-0408">Iron</keyword>
<comment type="caution">
    <text evidence="16">The sequence shown here is derived from an EMBL/GenBank/DDBJ whole genome shotgun (WGS) entry which is preliminary data.</text>
</comment>
<dbReference type="NCBIfam" id="TIGR00434">
    <property type="entry name" value="cysH"/>
    <property type="match status" value="1"/>
</dbReference>
<dbReference type="Pfam" id="PF01507">
    <property type="entry name" value="PAPS_reduct"/>
    <property type="match status" value="1"/>
</dbReference>
<evidence type="ECO:0000256" key="13">
    <source>
        <dbReference type="ARBA" id="ARBA00048441"/>
    </source>
</evidence>
<feature type="binding site" evidence="14">
    <location>
        <position position="118"/>
    </location>
    <ligand>
        <name>[4Fe-4S] cluster</name>
        <dbReference type="ChEBI" id="CHEBI:49883"/>
    </ligand>
</feature>
<protein>
    <recommendedName>
        <fullName evidence="10 14">Adenosine 5'-phosphosulfate reductase</fullName>
        <shortName evidence="14">APS reductase</shortName>
        <ecNumber evidence="9 14">1.8.4.10</ecNumber>
    </recommendedName>
    <alternativeName>
        <fullName evidence="12 14">5'-adenylylsulfate reductase</fullName>
    </alternativeName>
    <alternativeName>
        <fullName evidence="11 14">Thioredoxin-dependent 5'-adenylylsulfate reductase</fullName>
    </alternativeName>
</protein>
<dbReference type="PATRIC" id="fig|1566026.4.peg.1490"/>
<comment type="pathway">
    <text evidence="8 14">Sulfur metabolism; hydrogen sulfide biosynthesis; sulfite from sulfate.</text>
</comment>
<dbReference type="Gene3D" id="3.40.50.620">
    <property type="entry name" value="HUPs"/>
    <property type="match status" value="1"/>
</dbReference>
<dbReference type="NCBIfam" id="NF002537">
    <property type="entry name" value="PRK02090.1"/>
    <property type="match status" value="1"/>
</dbReference>
<dbReference type="EMBL" id="JSVA01000018">
    <property type="protein sequence ID" value="KOF01810.1"/>
    <property type="molecule type" value="Genomic_DNA"/>
</dbReference>
<evidence type="ECO:0000256" key="2">
    <source>
        <dbReference type="ARBA" id="ARBA00022490"/>
    </source>
</evidence>
<keyword evidence="17" id="KW-1185">Reference proteome</keyword>
<dbReference type="InterPro" id="IPR002500">
    <property type="entry name" value="PAPS_reduct_dom"/>
</dbReference>
<dbReference type="HAMAP" id="MF_00063">
    <property type="entry name" value="CysH"/>
    <property type="match status" value="1"/>
</dbReference>
<evidence type="ECO:0000256" key="12">
    <source>
        <dbReference type="ARBA" id="ARBA00032041"/>
    </source>
</evidence>
<dbReference type="InterPro" id="IPR004511">
    <property type="entry name" value="PAPS/APS_Rdtase"/>
</dbReference>
<accession>A0A0L8AI32</accession>
<dbReference type="AlphaFoldDB" id="A0A0L8AI32"/>
<dbReference type="GO" id="GO:0019344">
    <property type="term" value="P:cysteine biosynthetic process"/>
    <property type="evidence" value="ECO:0007669"/>
    <property type="project" value="InterPro"/>
</dbReference>
<keyword evidence="4 14" id="KW-0560">Oxidoreductase</keyword>
<dbReference type="EC" id="1.8.4.10" evidence="9 14"/>
<dbReference type="GO" id="GO:0051539">
    <property type="term" value="F:4 iron, 4 sulfur cluster binding"/>
    <property type="evidence" value="ECO:0007669"/>
    <property type="project" value="UniProtKB-UniRule"/>
</dbReference>
<evidence type="ECO:0000313" key="16">
    <source>
        <dbReference type="EMBL" id="KOF01810.1"/>
    </source>
</evidence>
<dbReference type="OrthoDB" id="9794018at2"/>
<evidence type="ECO:0000256" key="3">
    <source>
        <dbReference type="ARBA" id="ARBA00022723"/>
    </source>
</evidence>
<feature type="active site" description="Nucleophile; cysteine thiosulfonate intermediate" evidence="14">
    <location>
        <position position="227"/>
    </location>
</feature>
<sequence length="236" mass="27549">MKEKVEEYNSRFSGLSIGEVIDSLTQEFPAQVKFSSAFGQEDQVIADIIFRKQLAVEVFTLDTGRLFPETYDLMEKTRVRYKQEITTYFPKSEDVESLVSEKGFFSFYESVENRKECCYIRKVAPLKRALRNTKVWITGLRAAQSDNRQNLELFEWDEGNQVIKYNPILNWSYEAILTYLDEYKVPYNTLHNKGFISIGCQPCTRAISTDEPARAGRWWWENSQKECGLHAVTIKK</sequence>
<comment type="catalytic activity">
    <reaction evidence="13 14">
        <text>[thioredoxin]-disulfide + sulfite + AMP + 2 H(+) = adenosine 5'-phosphosulfate + [thioredoxin]-dithiol</text>
        <dbReference type="Rhea" id="RHEA:21976"/>
        <dbReference type="Rhea" id="RHEA-COMP:10698"/>
        <dbReference type="Rhea" id="RHEA-COMP:10700"/>
        <dbReference type="ChEBI" id="CHEBI:15378"/>
        <dbReference type="ChEBI" id="CHEBI:17359"/>
        <dbReference type="ChEBI" id="CHEBI:29950"/>
        <dbReference type="ChEBI" id="CHEBI:50058"/>
        <dbReference type="ChEBI" id="CHEBI:58243"/>
        <dbReference type="ChEBI" id="CHEBI:456215"/>
        <dbReference type="EC" id="1.8.4.10"/>
    </reaction>
</comment>